<dbReference type="AlphaFoldDB" id="A0AA85J3U8"/>
<organism evidence="1 2">
    <name type="scientific">Trichobilharzia regenti</name>
    <name type="common">Nasal bird schistosome</name>
    <dbReference type="NCBI Taxonomy" id="157069"/>
    <lineage>
        <taxon>Eukaryota</taxon>
        <taxon>Metazoa</taxon>
        <taxon>Spiralia</taxon>
        <taxon>Lophotrochozoa</taxon>
        <taxon>Platyhelminthes</taxon>
        <taxon>Trematoda</taxon>
        <taxon>Digenea</taxon>
        <taxon>Strigeidida</taxon>
        <taxon>Schistosomatoidea</taxon>
        <taxon>Schistosomatidae</taxon>
        <taxon>Trichobilharzia</taxon>
    </lineage>
</organism>
<sequence length="102" mass="12220">MNCMNRNRHYIGQQSGRPLRIRIQEHKLAVERHDIYSFISMHVDNYGYQLDWDNVEILNTGNTKIAREFLEAWHSNEYAINKHINIDQIYQLIKSKSCDQKV</sequence>
<reference evidence="1" key="1">
    <citation type="submission" date="2022-06" db="EMBL/GenBank/DDBJ databases">
        <authorList>
            <person name="Berger JAMES D."/>
            <person name="Berger JAMES D."/>
        </authorList>
    </citation>
    <scope>NUCLEOTIDE SEQUENCE [LARGE SCALE GENOMIC DNA]</scope>
</reference>
<proteinExistence type="predicted"/>
<dbReference type="Proteomes" id="UP000050795">
    <property type="component" value="Unassembled WGS sequence"/>
</dbReference>
<accession>A0AA85J3U8</accession>
<keyword evidence="1" id="KW-1185">Reference proteome</keyword>
<name>A0AA85J3U8_TRIRE</name>
<dbReference type="WBParaSite" id="TREG1_124080.1">
    <property type="protein sequence ID" value="TREG1_124080.1"/>
    <property type="gene ID" value="TREG1_124080"/>
</dbReference>
<evidence type="ECO:0000313" key="2">
    <source>
        <dbReference type="WBParaSite" id="TREG1_124080.1"/>
    </source>
</evidence>
<protein>
    <submittedName>
        <fullName evidence="2">Uncharacterized protein</fullName>
    </submittedName>
</protein>
<reference evidence="2" key="2">
    <citation type="submission" date="2023-11" db="UniProtKB">
        <authorList>
            <consortium name="WormBaseParasite"/>
        </authorList>
    </citation>
    <scope>IDENTIFICATION</scope>
</reference>
<evidence type="ECO:0000313" key="1">
    <source>
        <dbReference type="Proteomes" id="UP000050795"/>
    </source>
</evidence>